<dbReference type="GO" id="GO:0006813">
    <property type="term" value="P:potassium ion transport"/>
    <property type="evidence" value="ECO:0007669"/>
    <property type="project" value="InterPro"/>
</dbReference>
<dbReference type="Pfam" id="PF02254">
    <property type="entry name" value="TrkA_N"/>
    <property type="match status" value="1"/>
</dbReference>
<dbReference type="SUPFAM" id="SSF51735">
    <property type="entry name" value="NAD(P)-binding Rossmann-fold domains"/>
    <property type="match status" value="1"/>
</dbReference>
<keyword evidence="3" id="KW-1133">Transmembrane helix</keyword>
<evidence type="ECO:0000259" key="4">
    <source>
        <dbReference type="PROSITE" id="PS51201"/>
    </source>
</evidence>
<dbReference type="Gene3D" id="3.40.50.720">
    <property type="entry name" value="NAD(P)-binding Rossmann-like Domain"/>
    <property type="match status" value="1"/>
</dbReference>
<keyword evidence="5" id="KW-0407">Ion channel</keyword>
<evidence type="ECO:0000313" key="6">
    <source>
        <dbReference type="Proteomes" id="UP000198397"/>
    </source>
</evidence>
<dbReference type="PANTHER" id="PTHR43833">
    <property type="entry name" value="POTASSIUM CHANNEL PROTEIN 2-RELATED-RELATED"/>
    <property type="match status" value="1"/>
</dbReference>
<dbReference type="GO" id="GO:0034220">
    <property type="term" value="P:monoatomic ion transmembrane transport"/>
    <property type="evidence" value="ECO:0007669"/>
    <property type="project" value="UniProtKB-KW"/>
</dbReference>
<feature type="compositionally biased region" description="Acidic residues" evidence="2">
    <location>
        <begin position="395"/>
        <end position="405"/>
    </location>
</feature>
<comment type="subcellular location">
    <subcellularLocation>
        <location evidence="1">Cell membrane</location>
        <topology evidence="1">Multi-pass membrane protein</topology>
    </subcellularLocation>
</comment>
<keyword evidence="3" id="KW-0472">Membrane</keyword>
<evidence type="ECO:0000256" key="3">
    <source>
        <dbReference type="SAM" id="Phobius"/>
    </source>
</evidence>
<name>A0A238Y0T8_HALVU</name>
<dbReference type="Pfam" id="PF07885">
    <property type="entry name" value="Ion_trans_2"/>
    <property type="match status" value="1"/>
</dbReference>
<dbReference type="GO" id="GO:0005886">
    <property type="term" value="C:plasma membrane"/>
    <property type="evidence" value="ECO:0007669"/>
    <property type="project" value="UniProtKB-SubCell"/>
</dbReference>
<feature type="region of interest" description="Disordered" evidence="2">
    <location>
        <begin position="395"/>
        <end position="414"/>
    </location>
</feature>
<feature type="transmembrane region" description="Helical" evidence="3">
    <location>
        <begin position="190"/>
        <end position="206"/>
    </location>
</feature>
<evidence type="ECO:0000313" key="5">
    <source>
        <dbReference type="EMBL" id="SNR64428.1"/>
    </source>
</evidence>
<dbReference type="InterPro" id="IPR036291">
    <property type="entry name" value="NAD(P)-bd_dom_sf"/>
</dbReference>
<dbReference type="AlphaFoldDB" id="A0A238Y0T8"/>
<feature type="domain" description="RCK N-terminal" evidence="4">
    <location>
        <begin position="260"/>
        <end position="376"/>
    </location>
</feature>
<dbReference type="EMBL" id="FZNQ01000026">
    <property type="protein sequence ID" value="SNR64428.1"/>
    <property type="molecule type" value="Genomic_DNA"/>
</dbReference>
<dbReference type="Gene3D" id="1.10.287.70">
    <property type="match status" value="1"/>
</dbReference>
<dbReference type="PROSITE" id="PS51201">
    <property type="entry name" value="RCK_N"/>
    <property type="match status" value="1"/>
</dbReference>
<dbReference type="InterPro" id="IPR050721">
    <property type="entry name" value="Trk_Ktr_HKT_K-transport"/>
</dbReference>
<reference evidence="5 6" key="1">
    <citation type="submission" date="2017-06" db="EMBL/GenBank/DDBJ databases">
        <authorList>
            <person name="Kim H.J."/>
            <person name="Triplett B.A."/>
        </authorList>
    </citation>
    <scope>NUCLEOTIDE SEQUENCE [LARGE SCALE GENOMIC DNA]</scope>
    <source>
        <strain evidence="5 6">DSM 8800</strain>
    </source>
</reference>
<dbReference type="SUPFAM" id="SSF81324">
    <property type="entry name" value="Voltage-gated potassium channels"/>
    <property type="match status" value="1"/>
</dbReference>
<feature type="transmembrane region" description="Helical" evidence="3">
    <location>
        <begin position="218"/>
        <end position="240"/>
    </location>
</feature>
<accession>A0A238Y0T8</accession>
<organism evidence="5 6">
    <name type="scientific">Halorubrum vacuolatum</name>
    <name type="common">Natronobacterium vacuolatum</name>
    <dbReference type="NCBI Taxonomy" id="63740"/>
    <lineage>
        <taxon>Archaea</taxon>
        <taxon>Methanobacteriati</taxon>
        <taxon>Methanobacteriota</taxon>
        <taxon>Stenosarchaea group</taxon>
        <taxon>Halobacteria</taxon>
        <taxon>Halobacteriales</taxon>
        <taxon>Haloferacaceae</taxon>
        <taxon>Halorubrum</taxon>
    </lineage>
</organism>
<dbReference type="InterPro" id="IPR003148">
    <property type="entry name" value="RCK_N"/>
</dbReference>
<keyword evidence="3" id="KW-0812">Transmembrane</keyword>
<keyword evidence="6" id="KW-1185">Reference proteome</keyword>
<feature type="transmembrane region" description="Helical" evidence="3">
    <location>
        <begin position="157"/>
        <end position="178"/>
    </location>
</feature>
<keyword evidence="5" id="KW-0406">Ion transport</keyword>
<proteinExistence type="predicted"/>
<feature type="transmembrane region" description="Helical" evidence="3">
    <location>
        <begin position="76"/>
        <end position="96"/>
    </location>
</feature>
<feature type="transmembrane region" description="Helical" evidence="3">
    <location>
        <begin position="126"/>
        <end position="145"/>
    </location>
</feature>
<dbReference type="Proteomes" id="UP000198397">
    <property type="component" value="Unassembled WGS sequence"/>
</dbReference>
<evidence type="ECO:0000256" key="1">
    <source>
        <dbReference type="ARBA" id="ARBA00004651"/>
    </source>
</evidence>
<feature type="transmembrane region" description="Helical" evidence="3">
    <location>
        <begin position="37"/>
        <end position="56"/>
    </location>
</feature>
<gene>
    <name evidence="5" type="ORF">SAMN06264855_12629</name>
</gene>
<keyword evidence="5" id="KW-0813">Transport</keyword>
<dbReference type="InterPro" id="IPR013099">
    <property type="entry name" value="K_chnl_dom"/>
</dbReference>
<sequence length="414" mass="44020">MATDSTERSDSALKRLFYRHEKVPLVYWDEFSGAKTAVALVGIVAVVTFLTGLSNLSQPEITLDGPLAPFIPDVEAVQFGGVLLSFVLASIVLGLVRSKRLAWYLAVLVVPLTTISPLTTLRPAEIPLLILVLVTVPLLILHRDAFDQRIDLSPLQIAALSSVVGVLLYGTIGSYAIRDQFVELETWADAVYYVLVTIATVGYGDITPTTTGAKWFSLSIIVFGTGAFTAAIGALVVPAIEKRMANALGNMTASELSLLDDHVLVLGYTDVTESLLEAIGDETDVVVVTENEDAASSLADRDINVLTADPATESTLQDAKIEAASGVVVATHDDANTVLTVLATRKAHPDVRIVAAAADRRHADKLEAVGADTVVSPVEIGGRLLGRSILEETDTDTLLGVDDEESNTKTDEDG</sequence>
<protein>
    <submittedName>
        <fullName evidence="5">Voltage-gated potassium channel</fullName>
    </submittedName>
</protein>
<dbReference type="PANTHER" id="PTHR43833:SF9">
    <property type="entry name" value="POTASSIUM CHANNEL PROTEIN YUGO-RELATED"/>
    <property type="match status" value="1"/>
</dbReference>
<evidence type="ECO:0000256" key="2">
    <source>
        <dbReference type="SAM" id="MobiDB-lite"/>
    </source>
</evidence>
<feature type="transmembrane region" description="Helical" evidence="3">
    <location>
        <begin position="101"/>
        <end position="120"/>
    </location>
</feature>